<dbReference type="PATRIC" id="fig|879305.3.peg.199"/>
<dbReference type="InterPro" id="IPR011990">
    <property type="entry name" value="TPR-like_helical_dom_sf"/>
</dbReference>
<feature type="repeat" description="TPR" evidence="3">
    <location>
        <begin position="169"/>
        <end position="202"/>
    </location>
</feature>
<dbReference type="PANTHER" id="PTHR45586:SF1">
    <property type="entry name" value="LIPOPOLYSACCHARIDE ASSEMBLY PROTEIN B"/>
    <property type="match status" value="1"/>
</dbReference>
<keyword evidence="6" id="KW-1185">Reference proteome</keyword>
<gene>
    <name evidence="5" type="ORF">HMPREF9290_0001</name>
</gene>
<feature type="coiled-coil region" evidence="4">
    <location>
        <begin position="198"/>
        <end position="225"/>
    </location>
</feature>
<dbReference type="Pfam" id="PF13181">
    <property type="entry name" value="TPR_8"/>
    <property type="match status" value="1"/>
</dbReference>
<dbReference type="InterPro" id="IPR013105">
    <property type="entry name" value="TPR_2"/>
</dbReference>
<dbReference type="InterPro" id="IPR019734">
    <property type="entry name" value="TPR_rpt"/>
</dbReference>
<evidence type="ECO:0000256" key="3">
    <source>
        <dbReference type="PROSITE-ProRule" id="PRU00339"/>
    </source>
</evidence>
<evidence type="ECO:0000313" key="5">
    <source>
        <dbReference type="EMBL" id="EGC82713.1"/>
    </source>
</evidence>
<dbReference type="PANTHER" id="PTHR45586">
    <property type="entry name" value="TPR REPEAT-CONTAINING PROTEIN PA4667"/>
    <property type="match status" value="1"/>
</dbReference>
<dbReference type="eggNOG" id="COG0457">
    <property type="taxonomic scope" value="Bacteria"/>
</dbReference>
<accession>F0GTS0</accession>
<proteinExistence type="predicted"/>
<feature type="repeat" description="TPR" evidence="3">
    <location>
        <begin position="250"/>
        <end position="283"/>
    </location>
</feature>
<dbReference type="SMART" id="SM00028">
    <property type="entry name" value="TPR"/>
    <property type="match status" value="4"/>
</dbReference>
<dbReference type="PROSITE" id="PS50293">
    <property type="entry name" value="TPR_REGION"/>
    <property type="match status" value="1"/>
</dbReference>
<dbReference type="InterPro" id="IPR051012">
    <property type="entry name" value="CellSynth/LPSAsmb/PSIAsmb"/>
</dbReference>
<keyword evidence="2 3" id="KW-0802">TPR repeat</keyword>
<organism evidence="5 6">
    <name type="scientific">Anaerococcus prevotii ACS-065-V-Col13</name>
    <dbReference type="NCBI Taxonomy" id="879305"/>
    <lineage>
        <taxon>Bacteria</taxon>
        <taxon>Bacillati</taxon>
        <taxon>Bacillota</taxon>
        <taxon>Tissierellia</taxon>
        <taxon>Tissierellales</taxon>
        <taxon>Peptoniphilaceae</taxon>
        <taxon>Anaerococcus</taxon>
    </lineage>
</organism>
<dbReference type="EMBL" id="AEXM01000008">
    <property type="protein sequence ID" value="EGC82713.1"/>
    <property type="molecule type" value="Genomic_DNA"/>
</dbReference>
<evidence type="ECO:0000256" key="4">
    <source>
        <dbReference type="SAM" id="Coils"/>
    </source>
</evidence>
<name>F0GTS0_9FIRM</name>
<dbReference type="Gene3D" id="1.25.40.10">
    <property type="entry name" value="Tetratricopeptide repeat domain"/>
    <property type="match status" value="2"/>
</dbReference>
<evidence type="ECO:0000256" key="2">
    <source>
        <dbReference type="ARBA" id="ARBA00022803"/>
    </source>
</evidence>
<sequence length="367" mass="42772">MKLDNYFRQFVEKLGYIDLKEDASYDLLGDLPLPIYLDDMKKGLVSGDMENKINLDLILQGMLINIGADQDFLHNYEYINVLNHYIKDISNFSSSKAIEAMDYDYDKALLLLRGGYILNPMDRYNSYNYARLLWPMAYKEEIKEKEKDDFVREALRILQEIITANDDFAIAYYELGNIYSNLGEYLKARNYYNNALRRTDSETAKEEVREKLAEINDNAEIEEALYYIGKSNYNEAVMKLTGILSQRKRADAYYYLGVAYQNLGQYENSIMAFQNGINEGADFREAYNDYAISLYMNKEAEKALTVIQEGLKKYPEDPRLIYNKIQINLSLGNIKQAKDDIDNLLTYDDLTEEIITNLNILKNQFNI</sequence>
<comment type="caution">
    <text evidence="5">The sequence shown here is derived from an EMBL/GenBank/DDBJ whole genome shotgun (WGS) entry which is preliminary data.</text>
</comment>
<dbReference type="AlphaFoldDB" id="F0GTS0"/>
<evidence type="ECO:0000256" key="1">
    <source>
        <dbReference type="ARBA" id="ARBA00022737"/>
    </source>
</evidence>
<dbReference type="SUPFAM" id="SSF48452">
    <property type="entry name" value="TPR-like"/>
    <property type="match status" value="1"/>
</dbReference>
<keyword evidence="4" id="KW-0175">Coiled coil</keyword>
<protein>
    <submittedName>
        <fullName evidence="5">Tetratricopeptide repeat protein</fullName>
    </submittedName>
</protein>
<dbReference type="PROSITE" id="PS50005">
    <property type="entry name" value="TPR"/>
    <property type="match status" value="2"/>
</dbReference>
<dbReference type="RefSeq" id="WP_004833984.1">
    <property type="nucleotide sequence ID" value="NZ_AEXM01000008.1"/>
</dbReference>
<evidence type="ECO:0000313" key="6">
    <source>
        <dbReference type="Proteomes" id="UP000005286"/>
    </source>
</evidence>
<dbReference type="Proteomes" id="UP000005286">
    <property type="component" value="Unassembled WGS sequence"/>
</dbReference>
<keyword evidence="1" id="KW-0677">Repeat</keyword>
<reference evidence="5 6" key="1">
    <citation type="submission" date="2011-01" db="EMBL/GenBank/DDBJ databases">
        <authorList>
            <person name="Durkin A.S."/>
            <person name="Madupu R."/>
            <person name="Torralba M."/>
            <person name="Gillis M."/>
            <person name="Methe B."/>
            <person name="Sutton G."/>
            <person name="Nelson K.E."/>
        </authorList>
    </citation>
    <scope>NUCLEOTIDE SEQUENCE [LARGE SCALE GENOMIC DNA]</scope>
    <source>
        <strain evidence="5 6">ACS-065-V-Col13</strain>
    </source>
</reference>
<dbReference type="Pfam" id="PF07719">
    <property type="entry name" value="TPR_2"/>
    <property type="match status" value="1"/>
</dbReference>
<dbReference type="STRING" id="879305.HMPREF9290_0001"/>